<dbReference type="SUPFAM" id="SSF56019">
    <property type="entry name" value="The spindle assembly checkpoint protein mad2"/>
    <property type="match status" value="1"/>
</dbReference>
<gene>
    <name evidence="4" type="ORF">PNOK_0675400</name>
</gene>
<dbReference type="EMBL" id="NBII01000006">
    <property type="protein sequence ID" value="PAV18268.1"/>
    <property type="molecule type" value="Genomic_DNA"/>
</dbReference>
<dbReference type="STRING" id="2282107.A0A286UFF0"/>
<accession>A0A286UFF0</accession>
<dbReference type="Gene3D" id="3.30.900.10">
    <property type="entry name" value="HORMA domain"/>
    <property type="match status" value="1"/>
</dbReference>
<dbReference type="InterPro" id="IPR045091">
    <property type="entry name" value="Mad2-like"/>
</dbReference>
<feature type="region of interest" description="Disordered" evidence="2">
    <location>
        <begin position="251"/>
        <end position="280"/>
    </location>
</feature>
<keyword evidence="5" id="KW-1185">Reference proteome</keyword>
<dbReference type="InterPro" id="IPR036570">
    <property type="entry name" value="HORMA_dom_sf"/>
</dbReference>
<proteinExistence type="inferred from homology"/>
<dbReference type="PANTHER" id="PTHR11842">
    <property type="entry name" value="MITOTIC SPINDLE ASSEMBLY CHECKPOINT PROTEIN MAD2"/>
    <property type="match status" value="1"/>
</dbReference>
<dbReference type="OrthoDB" id="21254at2759"/>
<dbReference type="Pfam" id="PF02301">
    <property type="entry name" value="HORMA"/>
    <property type="match status" value="1"/>
</dbReference>
<sequence length="280" mass="32000">METKSDEEVYEAYEEGDKIQGRLSPLYECDDLSKGVYLDSVLVIFSILEVAMHQILFIRHVYPEDHFKQCTRFGLMVHQCTDKIIYNYISEILKIAAEDLVQDNLLTLIICIQQSNGPIEKFVFMFNSSAEVNYSNQMGQGTMPRPIIEQYLSGLLHKLNSAAKLLPSNSQEELSFSIIMQKRTDSSMEERDFEESMSTLKCYIEDHALTHVIQTRMIDVYLLVQQLFEASDILVEVKGSMEDETRDDEILNASQRSLLHQSSSGTEGGGFNEPMDDYEG</sequence>
<name>A0A286UFF0_9AGAM</name>
<dbReference type="InterPro" id="IPR003511">
    <property type="entry name" value="HORMA_dom"/>
</dbReference>
<reference evidence="4 5" key="1">
    <citation type="journal article" date="2017" name="Mol. Ecol.">
        <title>Comparative and population genomic landscape of Phellinus noxius: A hypervariable fungus causing root rot in trees.</title>
        <authorList>
            <person name="Chung C.L."/>
            <person name="Lee T.J."/>
            <person name="Akiba M."/>
            <person name="Lee H.H."/>
            <person name="Kuo T.H."/>
            <person name="Liu D."/>
            <person name="Ke H.M."/>
            <person name="Yokoi T."/>
            <person name="Roa M.B."/>
            <person name="Lu M.J."/>
            <person name="Chang Y.Y."/>
            <person name="Ann P.J."/>
            <person name="Tsai J.N."/>
            <person name="Chen C.Y."/>
            <person name="Tzean S.S."/>
            <person name="Ota Y."/>
            <person name="Hattori T."/>
            <person name="Sahashi N."/>
            <person name="Liou R.F."/>
            <person name="Kikuchi T."/>
            <person name="Tsai I.J."/>
        </authorList>
    </citation>
    <scope>NUCLEOTIDE SEQUENCE [LARGE SCALE GENOMIC DNA]</scope>
    <source>
        <strain evidence="4 5">FFPRI411160</strain>
    </source>
</reference>
<comment type="similarity">
    <text evidence="1">Belongs to the MAD2 family.</text>
</comment>
<dbReference type="PANTHER" id="PTHR11842:SF10">
    <property type="entry name" value="MITOTIC SPINDLE ASSEMBLY CHECKPOINT PROTEIN MAD2B"/>
    <property type="match status" value="1"/>
</dbReference>
<dbReference type="Proteomes" id="UP000217199">
    <property type="component" value="Unassembled WGS sequence"/>
</dbReference>
<dbReference type="PROSITE" id="PS50815">
    <property type="entry name" value="HORMA"/>
    <property type="match status" value="1"/>
</dbReference>
<feature type="compositionally biased region" description="Polar residues" evidence="2">
    <location>
        <begin position="252"/>
        <end position="265"/>
    </location>
</feature>
<comment type="caution">
    <text evidence="4">The sequence shown here is derived from an EMBL/GenBank/DDBJ whole genome shotgun (WGS) entry which is preliminary data.</text>
</comment>
<protein>
    <submittedName>
        <fullName evidence="4">Mitotic spindle checkpoint HORMA domain-containing</fullName>
    </submittedName>
</protein>
<dbReference type="InParanoid" id="A0A286UFF0"/>
<dbReference type="GO" id="GO:0016035">
    <property type="term" value="C:zeta DNA polymerase complex"/>
    <property type="evidence" value="ECO:0007669"/>
    <property type="project" value="TreeGrafter"/>
</dbReference>
<feature type="domain" description="HORMA" evidence="3">
    <location>
        <begin position="38"/>
        <end position="235"/>
    </location>
</feature>
<evidence type="ECO:0000256" key="1">
    <source>
        <dbReference type="ARBA" id="ARBA00010348"/>
    </source>
</evidence>
<organism evidence="4 5">
    <name type="scientific">Pyrrhoderma noxium</name>
    <dbReference type="NCBI Taxonomy" id="2282107"/>
    <lineage>
        <taxon>Eukaryota</taxon>
        <taxon>Fungi</taxon>
        <taxon>Dikarya</taxon>
        <taxon>Basidiomycota</taxon>
        <taxon>Agaricomycotina</taxon>
        <taxon>Agaricomycetes</taxon>
        <taxon>Hymenochaetales</taxon>
        <taxon>Hymenochaetaceae</taxon>
        <taxon>Pyrrhoderma</taxon>
    </lineage>
</organism>
<evidence type="ECO:0000313" key="4">
    <source>
        <dbReference type="EMBL" id="PAV18268.1"/>
    </source>
</evidence>
<dbReference type="AlphaFoldDB" id="A0A286UFF0"/>
<evidence type="ECO:0000259" key="3">
    <source>
        <dbReference type="PROSITE" id="PS50815"/>
    </source>
</evidence>
<evidence type="ECO:0000313" key="5">
    <source>
        <dbReference type="Proteomes" id="UP000217199"/>
    </source>
</evidence>
<evidence type="ECO:0000256" key="2">
    <source>
        <dbReference type="SAM" id="MobiDB-lite"/>
    </source>
</evidence>